<dbReference type="Proteomes" id="UP000010121">
    <property type="component" value="Unassembled WGS sequence"/>
</dbReference>
<evidence type="ECO:0000313" key="1">
    <source>
        <dbReference type="EMBL" id="EEW25652.1"/>
    </source>
</evidence>
<keyword evidence="2" id="KW-1185">Reference proteome</keyword>
<dbReference type="AlphaFoldDB" id="C8S043"/>
<organism evidence="1 2">
    <name type="scientific">Rhodobacter ferrooxidans</name>
    <dbReference type="NCBI Taxonomy" id="371731"/>
    <lineage>
        <taxon>Bacteria</taxon>
        <taxon>Pseudomonadati</taxon>
        <taxon>Pseudomonadota</taxon>
        <taxon>Alphaproteobacteria</taxon>
        <taxon>Rhodobacterales</taxon>
        <taxon>Rhodobacter group</taxon>
        <taxon>Rhodobacter</taxon>
    </lineage>
</organism>
<dbReference type="InterPro" id="IPR027417">
    <property type="entry name" value="P-loop_NTPase"/>
</dbReference>
<dbReference type="SUPFAM" id="SSF52540">
    <property type="entry name" value="P-loop containing nucleoside triphosphate hydrolases"/>
    <property type="match status" value="1"/>
</dbReference>
<proteinExistence type="predicted"/>
<dbReference type="Gene3D" id="3.40.50.300">
    <property type="entry name" value="P-loop containing nucleotide triphosphate hydrolases"/>
    <property type="match status" value="1"/>
</dbReference>
<name>C8S043_9RHOB</name>
<accession>C8S043</accession>
<dbReference type="STRING" id="371731.Rsw2DRAFT_1421"/>
<dbReference type="EMBL" id="ACYY01000007">
    <property type="protein sequence ID" value="EEW25652.1"/>
    <property type="molecule type" value="Genomic_DNA"/>
</dbReference>
<protein>
    <recommendedName>
        <fullName evidence="3">Protein ImuA</fullName>
    </recommendedName>
</protein>
<reference evidence="1 2" key="1">
    <citation type="submission" date="2009-08" db="EMBL/GenBank/DDBJ databases">
        <title>The draft genome of Rhodobacter sp. SW2.</title>
        <authorList>
            <consortium name="US DOE Joint Genome Institute (JGI-PGF)"/>
            <person name="Lucas S."/>
            <person name="Copeland A."/>
            <person name="Lapidus A."/>
            <person name="Glavina del Rio T."/>
            <person name="Tice H."/>
            <person name="Bruce D."/>
            <person name="Goodwin L."/>
            <person name="Pitluck S."/>
            <person name="Larimer F."/>
            <person name="Land M.L."/>
            <person name="Hauser L."/>
            <person name="Emerson D."/>
        </authorList>
    </citation>
    <scope>NUCLEOTIDE SEQUENCE [LARGE SCALE GENOMIC DNA]</scope>
    <source>
        <strain evidence="1 2">SW2</strain>
    </source>
</reference>
<gene>
    <name evidence="1" type="ORF">Rsw2DRAFT_1421</name>
</gene>
<dbReference type="RefSeq" id="WP_008029478.1">
    <property type="nucleotide sequence ID" value="NZ_ACYY01000007.1"/>
</dbReference>
<dbReference type="eggNOG" id="COG4544">
    <property type="taxonomic scope" value="Bacteria"/>
</dbReference>
<evidence type="ECO:0000313" key="2">
    <source>
        <dbReference type="Proteomes" id="UP000010121"/>
    </source>
</evidence>
<evidence type="ECO:0008006" key="3">
    <source>
        <dbReference type="Google" id="ProtNLM"/>
    </source>
</evidence>
<dbReference type="OrthoDB" id="7630980at2"/>
<comment type="caution">
    <text evidence="1">The sequence shown here is derived from an EMBL/GenBank/DDBJ whole genome shotgun (WGS) entry which is preliminary data.</text>
</comment>
<sequence length="216" mass="22902">MPTQLAPLHGPKARPMQPLPGGLALLRGRVHEFCGMARRSLAALLLAESSGPVLWISPGWQPERLFPDGLRHFADPGRLIFAQARRPEDLLWAAEESLRSGAVPLVVVDLLTPPGLTPVRRLHLAAETGAEAAHHAGRAAPLGILMTPGNGGAQGVESRWQLTSVLTADPGLSGAATTGAWQLTRLRARLEPPAAWTLLRDRAGRCGLEPRPGGLG</sequence>